<evidence type="ECO:0000313" key="1">
    <source>
        <dbReference type="EMBL" id="JAE16511.1"/>
    </source>
</evidence>
<sequence length="108" mass="11848">MPYFFTMESKSSRPLSTKPACVHAHNAPMKAMSSGLTPELSICENSVNASEPLPCIARPFIMVVQASTFLSFIPSNTFIASCTSPHLEYMSTKAVPKNTVILMLFAFR</sequence>
<name>A0A0A9G1U2_ARUDO</name>
<dbReference type="AlphaFoldDB" id="A0A0A9G1U2"/>
<reference evidence="1" key="1">
    <citation type="submission" date="2014-09" db="EMBL/GenBank/DDBJ databases">
        <authorList>
            <person name="Magalhaes I.L.F."/>
            <person name="Oliveira U."/>
            <person name="Santos F.R."/>
            <person name="Vidigal T.H.D.A."/>
            <person name="Brescovit A.D."/>
            <person name="Santos A.J."/>
        </authorList>
    </citation>
    <scope>NUCLEOTIDE SEQUENCE</scope>
    <source>
        <tissue evidence="1">Shoot tissue taken approximately 20 cm above the soil surface</tissue>
    </source>
</reference>
<reference evidence="1" key="2">
    <citation type="journal article" date="2015" name="Data Brief">
        <title>Shoot transcriptome of the giant reed, Arundo donax.</title>
        <authorList>
            <person name="Barrero R.A."/>
            <person name="Guerrero F.D."/>
            <person name="Moolhuijzen P."/>
            <person name="Goolsby J.A."/>
            <person name="Tidwell J."/>
            <person name="Bellgard S.E."/>
            <person name="Bellgard M.I."/>
        </authorList>
    </citation>
    <scope>NUCLEOTIDE SEQUENCE</scope>
    <source>
        <tissue evidence="1">Shoot tissue taken approximately 20 cm above the soil surface</tissue>
    </source>
</reference>
<organism evidence="1">
    <name type="scientific">Arundo donax</name>
    <name type="common">Giant reed</name>
    <name type="synonym">Donax arundinaceus</name>
    <dbReference type="NCBI Taxonomy" id="35708"/>
    <lineage>
        <taxon>Eukaryota</taxon>
        <taxon>Viridiplantae</taxon>
        <taxon>Streptophyta</taxon>
        <taxon>Embryophyta</taxon>
        <taxon>Tracheophyta</taxon>
        <taxon>Spermatophyta</taxon>
        <taxon>Magnoliopsida</taxon>
        <taxon>Liliopsida</taxon>
        <taxon>Poales</taxon>
        <taxon>Poaceae</taxon>
        <taxon>PACMAD clade</taxon>
        <taxon>Arundinoideae</taxon>
        <taxon>Arundineae</taxon>
        <taxon>Arundo</taxon>
    </lineage>
</organism>
<dbReference type="EMBL" id="GBRH01181385">
    <property type="protein sequence ID" value="JAE16511.1"/>
    <property type="molecule type" value="Transcribed_RNA"/>
</dbReference>
<accession>A0A0A9G1U2</accession>
<proteinExistence type="predicted"/>
<protein>
    <submittedName>
        <fullName evidence="1">Uncharacterized protein</fullName>
    </submittedName>
</protein>